<protein>
    <recommendedName>
        <fullName evidence="3">histidine kinase</fullName>
        <ecNumber evidence="3">2.7.13.3</ecNumber>
    </recommendedName>
</protein>
<dbReference type="SMART" id="SM00388">
    <property type="entry name" value="HisKA"/>
    <property type="match status" value="1"/>
</dbReference>
<evidence type="ECO:0000313" key="13">
    <source>
        <dbReference type="EMBL" id="RDF12973.1"/>
    </source>
</evidence>
<organism evidence="13 14">
    <name type="scientific">Haemophilus sputorum</name>
    <dbReference type="NCBI Taxonomy" id="1078480"/>
    <lineage>
        <taxon>Bacteria</taxon>
        <taxon>Pseudomonadati</taxon>
        <taxon>Pseudomonadota</taxon>
        <taxon>Gammaproteobacteria</taxon>
        <taxon>Pasteurellales</taxon>
        <taxon>Pasteurellaceae</taxon>
        <taxon>Haemophilus</taxon>
    </lineage>
</organism>
<gene>
    <name evidence="13" type="ORF">DPV84_01885</name>
</gene>
<dbReference type="InterPro" id="IPR004358">
    <property type="entry name" value="Sig_transdc_His_kin-like_C"/>
</dbReference>
<name>A0ABX9HVQ0_9PAST</name>
<evidence type="ECO:0000256" key="8">
    <source>
        <dbReference type="ARBA" id="ARBA00022989"/>
    </source>
</evidence>
<keyword evidence="5" id="KW-0808">Transferase</keyword>
<evidence type="ECO:0000256" key="6">
    <source>
        <dbReference type="ARBA" id="ARBA00022692"/>
    </source>
</evidence>
<evidence type="ECO:0000259" key="12">
    <source>
        <dbReference type="PROSITE" id="PS50109"/>
    </source>
</evidence>
<dbReference type="InterPro" id="IPR050428">
    <property type="entry name" value="TCS_sensor_his_kinase"/>
</dbReference>
<dbReference type="PRINTS" id="PR00344">
    <property type="entry name" value="BCTRLSENSOR"/>
</dbReference>
<dbReference type="InterPro" id="IPR003661">
    <property type="entry name" value="HisK_dim/P_dom"/>
</dbReference>
<proteinExistence type="predicted"/>
<dbReference type="Pfam" id="PF02518">
    <property type="entry name" value="HATPase_c"/>
    <property type="match status" value="1"/>
</dbReference>
<comment type="catalytic activity">
    <reaction evidence="1">
        <text>ATP + protein L-histidine = ADP + protein N-phospho-L-histidine.</text>
        <dbReference type="EC" id="2.7.13.3"/>
    </reaction>
</comment>
<dbReference type="EC" id="2.7.13.3" evidence="3"/>
<evidence type="ECO:0000256" key="5">
    <source>
        <dbReference type="ARBA" id="ARBA00022679"/>
    </source>
</evidence>
<accession>A0ABX9HVQ0</accession>
<feature type="domain" description="Histidine kinase" evidence="12">
    <location>
        <begin position="243"/>
        <end position="456"/>
    </location>
</feature>
<comment type="caution">
    <text evidence="13">The sequence shown here is derived from an EMBL/GenBank/DDBJ whole genome shotgun (WGS) entry which is preliminary data.</text>
</comment>
<keyword evidence="8 11" id="KW-1133">Transmembrane helix</keyword>
<keyword evidence="4" id="KW-0597">Phosphoprotein</keyword>
<dbReference type="GO" id="GO:0016301">
    <property type="term" value="F:kinase activity"/>
    <property type="evidence" value="ECO:0007669"/>
    <property type="project" value="UniProtKB-KW"/>
</dbReference>
<dbReference type="PANTHER" id="PTHR45436">
    <property type="entry name" value="SENSOR HISTIDINE KINASE YKOH"/>
    <property type="match status" value="1"/>
</dbReference>
<dbReference type="RefSeq" id="WP_111389109.1">
    <property type="nucleotide sequence ID" value="NZ_QEQG01000001.1"/>
</dbReference>
<dbReference type="Pfam" id="PF00512">
    <property type="entry name" value="HisKA"/>
    <property type="match status" value="1"/>
</dbReference>
<dbReference type="SUPFAM" id="SSF47384">
    <property type="entry name" value="Homodimeric domain of signal transducing histidine kinase"/>
    <property type="match status" value="1"/>
</dbReference>
<keyword evidence="14" id="KW-1185">Reference proteome</keyword>
<feature type="transmembrane region" description="Helical" evidence="11">
    <location>
        <begin position="164"/>
        <end position="185"/>
    </location>
</feature>
<evidence type="ECO:0000256" key="3">
    <source>
        <dbReference type="ARBA" id="ARBA00012438"/>
    </source>
</evidence>
<dbReference type="InterPro" id="IPR036097">
    <property type="entry name" value="HisK_dim/P_sf"/>
</dbReference>
<evidence type="ECO:0000256" key="4">
    <source>
        <dbReference type="ARBA" id="ARBA00022553"/>
    </source>
</evidence>
<evidence type="ECO:0000256" key="2">
    <source>
        <dbReference type="ARBA" id="ARBA00004141"/>
    </source>
</evidence>
<keyword evidence="6 11" id="KW-0812">Transmembrane</keyword>
<dbReference type="PANTHER" id="PTHR45436:SF15">
    <property type="entry name" value="SENSOR HISTIDINE KINASE CUSS"/>
    <property type="match status" value="1"/>
</dbReference>
<dbReference type="CDD" id="cd00082">
    <property type="entry name" value="HisKA"/>
    <property type="match status" value="1"/>
</dbReference>
<dbReference type="InterPro" id="IPR005467">
    <property type="entry name" value="His_kinase_dom"/>
</dbReference>
<evidence type="ECO:0000256" key="11">
    <source>
        <dbReference type="SAM" id="Phobius"/>
    </source>
</evidence>
<dbReference type="EMBL" id="QEQG01000001">
    <property type="protein sequence ID" value="RDF12973.1"/>
    <property type="molecule type" value="Genomic_DNA"/>
</dbReference>
<comment type="subcellular location">
    <subcellularLocation>
        <location evidence="2">Membrane</location>
        <topology evidence="2">Multi-pass membrane protein</topology>
    </subcellularLocation>
</comment>
<evidence type="ECO:0000256" key="9">
    <source>
        <dbReference type="ARBA" id="ARBA00023012"/>
    </source>
</evidence>
<keyword evidence="7 13" id="KW-0418">Kinase</keyword>
<dbReference type="Gene3D" id="1.10.287.130">
    <property type="match status" value="1"/>
</dbReference>
<dbReference type="PROSITE" id="PS50109">
    <property type="entry name" value="HIS_KIN"/>
    <property type="match status" value="1"/>
</dbReference>
<evidence type="ECO:0000313" key="14">
    <source>
        <dbReference type="Proteomes" id="UP000253950"/>
    </source>
</evidence>
<keyword evidence="9" id="KW-0902">Two-component regulatory system</keyword>
<dbReference type="InterPro" id="IPR003594">
    <property type="entry name" value="HATPase_dom"/>
</dbReference>
<dbReference type="SMART" id="SM00387">
    <property type="entry name" value="HATPase_c"/>
    <property type="match status" value="1"/>
</dbReference>
<sequence>MQKSIQFKLTLAFTGLFTFVALVVGGISFYKNYQDANEQQDEMLMQLSNLVNANQPPSTFIPSPPPPHRNARIFVHYERHLLANLNAPPDFPTQMEDGFHTLKKEGKKYHKFNPKNKSAQPHPSAPPEAIFRTYVRNTPEGKIIITQENEYRESVALEHAWKSIVPLLILFPLVILLTIIIVRYAMKPVDSLSQKVEKRHGQDLTPLPTDKIPSEVKGFVLEINSLLARTDDFIQQQKRFIADASHELRSPMTALSLQIEQLSALNLPLEAQKQVAQVQQGIQRSRNLLEQLLSLARIQNQSPQSMEQFDLQTIFKQAIEDLLPLALEKSQDVGVVTSESILIEGNPTHFYLLIKTLLDNAIRYTPNGSQIDLAATKDDTNIQIVVEDDGEGIPEEERQRVLDPFYRILGTQQTGSGLGLAIANEIVQQYGGKLLLGQSQQFDSGLRVEITLPLPAYHSW</sequence>
<reference evidence="13 14" key="1">
    <citation type="submission" date="2018-05" db="EMBL/GenBank/DDBJ databases">
        <title>Draft Genome Sequences for a Diverse set of 7 Haemophilus Species.</title>
        <authorList>
            <person name="Nichols M."/>
            <person name="Topaz N."/>
            <person name="Wang X."/>
            <person name="Wang X."/>
            <person name="Boxrud D."/>
        </authorList>
    </citation>
    <scope>NUCLEOTIDE SEQUENCE [LARGE SCALE GENOMIC DNA]</scope>
    <source>
        <strain evidence="13 14">C2015005473</strain>
    </source>
</reference>
<dbReference type="Gene3D" id="3.30.565.10">
    <property type="entry name" value="Histidine kinase-like ATPase, C-terminal domain"/>
    <property type="match status" value="1"/>
</dbReference>
<evidence type="ECO:0000256" key="7">
    <source>
        <dbReference type="ARBA" id="ARBA00022777"/>
    </source>
</evidence>
<dbReference type="Proteomes" id="UP000253950">
    <property type="component" value="Unassembled WGS sequence"/>
</dbReference>
<evidence type="ECO:0000256" key="10">
    <source>
        <dbReference type="ARBA" id="ARBA00023136"/>
    </source>
</evidence>
<keyword evidence="10 11" id="KW-0472">Membrane</keyword>
<dbReference type="InterPro" id="IPR036890">
    <property type="entry name" value="HATPase_C_sf"/>
</dbReference>
<evidence type="ECO:0000256" key="1">
    <source>
        <dbReference type="ARBA" id="ARBA00000085"/>
    </source>
</evidence>
<dbReference type="SUPFAM" id="SSF55874">
    <property type="entry name" value="ATPase domain of HSP90 chaperone/DNA topoisomerase II/histidine kinase"/>
    <property type="match status" value="1"/>
</dbReference>